<dbReference type="EMBL" id="JAYWIO010000004">
    <property type="protein sequence ID" value="KAK7269093.1"/>
    <property type="molecule type" value="Genomic_DNA"/>
</dbReference>
<feature type="compositionally biased region" description="Polar residues" evidence="11">
    <location>
        <begin position="426"/>
        <end position="442"/>
    </location>
</feature>
<comment type="similarity">
    <text evidence="2">Belongs to the protein kinase superfamily. Ser/Thr protein kinase family.</text>
</comment>
<feature type="region of interest" description="Disordered" evidence="11">
    <location>
        <begin position="324"/>
        <end position="527"/>
    </location>
</feature>
<evidence type="ECO:0000256" key="9">
    <source>
        <dbReference type="ARBA" id="ARBA00023136"/>
    </source>
</evidence>
<protein>
    <recommendedName>
        <fullName evidence="12">Protein kinase domain-containing protein</fullName>
    </recommendedName>
</protein>
<dbReference type="GO" id="GO:0090404">
    <property type="term" value="C:pollen tube tip"/>
    <property type="evidence" value="ECO:0007669"/>
    <property type="project" value="UniProtKB-ARBA"/>
</dbReference>
<dbReference type="FunFam" id="3.30.200.20:FF:000266">
    <property type="entry name" value="probable serine/threonine-protein kinase RLCKVII"/>
    <property type="match status" value="1"/>
</dbReference>
<dbReference type="GO" id="GO:0005886">
    <property type="term" value="C:plasma membrane"/>
    <property type="evidence" value="ECO:0007669"/>
    <property type="project" value="UniProtKB-SubCell"/>
</dbReference>
<dbReference type="SUPFAM" id="SSF56112">
    <property type="entry name" value="Protein kinase-like (PK-like)"/>
    <property type="match status" value="1"/>
</dbReference>
<keyword evidence="9" id="KW-0472">Membrane</keyword>
<evidence type="ECO:0000256" key="11">
    <source>
        <dbReference type="SAM" id="MobiDB-lite"/>
    </source>
</evidence>
<keyword evidence="3" id="KW-1003">Cell membrane</keyword>
<dbReference type="InterPro" id="IPR000719">
    <property type="entry name" value="Prot_kinase_dom"/>
</dbReference>
<dbReference type="AlphaFoldDB" id="A0AAN9I695"/>
<proteinExistence type="inferred from homology"/>
<evidence type="ECO:0000256" key="1">
    <source>
        <dbReference type="ARBA" id="ARBA00004193"/>
    </source>
</evidence>
<keyword evidence="7" id="KW-0418">Kinase</keyword>
<evidence type="ECO:0000256" key="5">
    <source>
        <dbReference type="ARBA" id="ARBA00022679"/>
    </source>
</evidence>
<dbReference type="PANTHER" id="PTHR47985">
    <property type="entry name" value="OS07G0668900 PROTEIN"/>
    <property type="match status" value="1"/>
</dbReference>
<evidence type="ECO:0000256" key="2">
    <source>
        <dbReference type="ARBA" id="ARBA00008684"/>
    </source>
</evidence>
<feature type="compositionally biased region" description="Basic and acidic residues" evidence="11">
    <location>
        <begin position="1"/>
        <end position="14"/>
    </location>
</feature>
<keyword evidence="4" id="KW-0723">Serine/threonine-protein kinase</keyword>
<feature type="compositionally biased region" description="Basic and acidic residues" evidence="11">
    <location>
        <begin position="352"/>
        <end position="375"/>
    </location>
</feature>
<dbReference type="PROSITE" id="PS00108">
    <property type="entry name" value="PROTEIN_KINASE_ST"/>
    <property type="match status" value="1"/>
</dbReference>
<gene>
    <name evidence="13" type="ORF">RIF29_21809</name>
</gene>
<name>A0AAN9I695_CROPI</name>
<dbReference type="InterPro" id="IPR011009">
    <property type="entry name" value="Kinase-like_dom_sf"/>
</dbReference>
<dbReference type="GO" id="GO:0005524">
    <property type="term" value="F:ATP binding"/>
    <property type="evidence" value="ECO:0007669"/>
    <property type="project" value="UniProtKB-KW"/>
</dbReference>
<dbReference type="Pfam" id="PF00069">
    <property type="entry name" value="Pkinase"/>
    <property type="match status" value="1"/>
</dbReference>
<keyword evidence="5" id="KW-0808">Transferase</keyword>
<dbReference type="GO" id="GO:0010183">
    <property type="term" value="P:pollen tube guidance"/>
    <property type="evidence" value="ECO:0007669"/>
    <property type="project" value="UniProtKB-ARBA"/>
</dbReference>
<evidence type="ECO:0000313" key="14">
    <source>
        <dbReference type="Proteomes" id="UP001372338"/>
    </source>
</evidence>
<evidence type="ECO:0000256" key="6">
    <source>
        <dbReference type="ARBA" id="ARBA00022741"/>
    </source>
</evidence>
<evidence type="ECO:0000313" key="13">
    <source>
        <dbReference type="EMBL" id="KAK7269093.1"/>
    </source>
</evidence>
<dbReference type="Gene3D" id="3.30.200.20">
    <property type="entry name" value="Phosphorylase Kinase, domain 1"/>
    <property type="match status" value="1"/>
</dbReference>
<dbReference type="SMART" id="SM00220">
    <property type="entry name" value="S_TKc"/>
    <property type="match status" value="1"/>
</dbReference>
<dbReference type="InterPro" id="IPR008271">
    <property type="entry name" value="Ser/Thr_kinase_AS"/>
</dbReference>
<evidence type="ECO:0000256" key="3">
    <source>
        <dbReference type="ARBA" id="ARBA00022475"/>
    </source>
</evidence>
<keyword evidence="10" id="KW-0449">Lipoprotein</keyword>
<accession>A0AAN9I695</accession>
<reference evidence="13 14" key="1">
    <citation type="submission" date="2024-01" db="EMBL/GenBank/DDBJ databases">
        <title>The genomes of 5 underutilized Papilionoideae crops provide insights into root nodulation and disease resistanc.</title>
        <authorList>
            <person name="Yuan L."/>
        </authorList>
    </citation>
    <scope>NUCLEOTIDE SEQUENCE [LARGE SCALE GENOMIC DNA]</scope>
    <source>
        <strain evidence="13">ZHUSHIDOU_FW_LH</strain>
        <tissue evidence="13">Leaf</tissue>
    </source>
</reference>
<feature type="domain" description="Protein kinase" evidence="12">
    <location>
        <begin position="41"/>
        <end position="318"/>
    </location>
</feature>
<dbReference type="CDD" id="cd14066">
    <property type="entry name" value="STKc_IRAK"/>
    <property type="match status" value="1"/>
</dbReference>
<feature type="compositionally biased region" description="Basic and acidic residues" evidence="11">
    <location>
        <begin position="590"/>
        <end position="599"/>
    </location>
</feature>
<comment type="subcellular location">
    <subcellularLocation>
        <location evidence="1">Cell membrane</location>
        <topology evidence="1">Lipid-anchor</topology>
    </subcellularLocation>
</comment>
<dbReference type="GO" id="GO:0004674">
    <property type="term" value="F:protein serine/threonine kinase activity"/>
    <property type="evidence" value="ECO:0007669"/>
    <property type="project" value="UniProtKB-KW"/>
</dbReference>
<evidence type="ECO:0000256" key="10">
    <source>
        <dbReference type="ARBA" id="ARBA00023288"/>
    </source>
</evidence>
<dbReference type="Proteomes" id="UP001372338">
    <property type="component" value="Unassembled WGS sequence"/>
</dbReference>
<evidence type="ECO:0000256" key="4">
    <source>
        <dbReference type="ARBA" id="ARBA00022527"/>
    </source>
</evidence>
<organism evidence="13 14">
    <name type="scientific">Crotalaria pallida</name>
    <name type="common">Smooth rattlebox</name>
    <name type="synonym">Crotalaria striata</name>
    <dbReference type="NCBI Taxonomy" id="3830"/>
    <lineage>
        <taxon>Eukaryota</taxon>
        <taxon>Viridiplantae</taxon>
        <taxon>Streptophyta</taxon>
        <taxon>Embryophyta</taxon>
        <taxon>Tracheophyta</taxon>
        <taxon>Spermatophyta</taxon>
        <taxon>Magnoliopsida</taxon>
        <taxon>eudicotyledons</taxon>
        <taxon>Gunneridae</taxon>
        <taxon>Pentapetalae</taxon>
        <taxon>rosids</taxon>
        <taxon>fabids</taxon>
        <taxon>Fabales</taxon>
        <taxon>Fabaceae</taxon>
        <taxon>Papilionoideae</taxon>
        <taxon>50 kb inversion clade</taxon>
        <taxon>genistoids sensu lato</taxon>
        <taxon>core genistoids</taxon>
        <taxon>Crotalarieae</taxon>
        <taxon>Crotalaria</taxon>
    </lineage>
</organism>
<keyword evidence="6" id="KW-0547">Nucleotide-binding</keyword>
<keyword evidence="14" id="KW-1185">Reference proteome</keyword>
<comment type="caution">
    <text evidence="13">The sequence shown here is derived from an EMBL/GenBank/DDBJ whole genome shotgun (WGS) entry which is preliminary data.</text>
</comment>
<feature type="compositionally biased region" description="Polar residues" evidence="11">
    <location>
        <begin position="496"/>
        <end position="518"/>
    </location>
</feature>
<sequence>MARAPDMKKLRPDDPNQNFDPANINAQNFTFREIATATKNFRKECLLGEEGFGRVYKGVIPATGQVVAVKQLDRNGVQGSKEFLAEVCNLSFIHHENLVKLIGYCADGDQRLLVYEFIHGTTLEDRLFEGKDDEPPLDWFSRMKVAADTARGVEYLHDSANPPILYRDLKTSNIILDENLKATLYDFGIAKLYGGDKMTPSPARVMGTFGHCAPEYVRTGQLTLKSDVYSFGVVLLELITGRRAIDTRRPNEEQNLVSWAQPLFRDPKRYPDMADPLLNKQFPEKDLNQAVAIAAMCLQEEPEARPLMSDVLTALSFLSVAPPAEDIPPSLPPETSTSKHNEGASESESESESERESKSELGKESHGRYSSDKYQEGGASSKYQESDVSDMEGAMGSKEYYAESSRKSSARTRNGTITSESEDDSVFSSNISSRKSPGNLSHKSSRKSSTRGLSQRSSKKASAKGLSQKSSRKSPIKDLNSKSSRKSSVKVLSHKNTSMASSEDGSFSLRNNSNNISMASDHGGELLGLNSSRISQGNISFGLISSGSFNSDNYGSKRIDEDGVIHYRISSGGSDEGSEDPFDIISSNGSEDRSVHYTQ</sequence>
<dbReference type="PROSITE" id="PS50011">
    <property type="entry name" value="PROTEIN_KINASE_DOM"/>
    <property type="match status" value="1"/>
</dbReference>
<evidence type="ECO:0000256" key="7">
    <source>
        <dbReference type="ARBA" id="ARBA00022777"/>
    </source>
</evidence>
<evidence type="ECO:0000259" key="12">
    <source>
        <dbReference type="PROSITE" id="PS50011"/>
    </source>
</evidence>
<evidence type="ECO:0000256" key="8">
    <source>
        <dbReference type="ARBA" id="ARBA00022840"/>
    </source>
</evidence>
<keyword evidence="8" id="KW-0067">ATP-binding</keyword>
<dbReference type="Gene3D" id="1.10.510.10">
    <property type="entry name" value="Transferase(Phosphotransferase) domain 1"/>
    <property type="match status" value="1"/>
</dbReference>
<feature type="region of interest" description="Disordered" evidence="11">
    <location>
        <begin position="568"/>
        <end position="599"/>
    </location>
</feature>
<feature type="region of interest" description="Disordered" evidence="11">
    <location>
        <begin position="1"/>
        <end position="20"/>
    </location>
</feature>
<dbReference type="PANTHER" id="PTHR47985:SF32">
    <property type="entry name" value="RECEPTOR-LIKE KINASE LIP2"/>
    <property type="match status" value="1"/>
</dbReference>
<dbReference type="FunFam" id="1.10.510.10:FF:000032">
    <property type="entry name" value="Serine/threonine-protein kinase PBS1"/>
    <property type="match status" value="1"/>
</dbReference>